<keyword evidence="1" id="KW-1133">Transmembrane helix</keyword>
<dbReference type="PIRSF" id="PIRSF029594">
    <property type="entry name" value="UCP029594"/>
    <property type="match status" value="1"/>
</dbReference>
<dbReference type="Pfam" id="PF11168">
    <property type="entry name" value="DUF2955"/>
    <property type="match status" value="1"/>
</dbReference>
<reference evidence="2 3" key="1">
    <citation type="submission" date="2019-08" db="EMBL/GenBank/DDBJ databases">
        <title>Marinobacter ZYF650 sp. nov., a marine bacterium isolated from seawater of the Mariana trench.</title>
        <authorList>
            <person name="Ahmad W."/>
        </authorList>
    </citation>
    <scope>NUCLEOTIDE SEQUENCE [LARGE SCALE GENOMIC DNA]</scope>
    <source>
        <strain evidence="2 3">ZYF650</strain>
    </source>
</reference>
<feature type="transmembrane region" description="Helical" evidence="1">
    <location>
        <begin position="237"/>
        <end position="254"/>
    </location>
</feature>
<protein>
    <submittedName>
        <fullName evidence="2">DUF2955 domain-containing protein</fullName>
    </submittedName>
</protein>
<feature type="transmembrane region" description="Helical" evidence="1">
    <location>
        <begin position="260"/>
        <end position="278"/>
    </location>
</feature>
<keyword evidence="1" id="KW-0472">Membrane</keyword>
<keyword evidence="3" id="KW-1185">Reference proteome</keyword>
<sequence>MGRFKPILSISKRSMSTNDLRQCLRVAFGGVLGFIACKLAGTSYGAFYTVTPMLLLGMIPILNAHILRQFVAGTLLVSIVVLVAHGVLGEKPVPMILFVAGLFALLFRAMARGPNFLFGATSIVSLSMLLHFASYPTSDVLGMVGENLEAGLLSLAIVFVMHWLFPDVEPRAPRPRPTKPLSNQRHETILATTVATLSFIAFQVMDLRGSLSAQVATILVLFPLTWKGAGPAGWNRAIGTLVACNAGLVIQLLLFNHFNILPLVAFSLWLGLMVFARYHMLEGGVSGAGFAGLTTMAILFGQYLTPQTDLVYSDLYRFSSLAVAVLASLMAVYLMHHLLNRFASTRLQE</sequence>
<feature type="transmembrane region" description="Helical" evidence="1">
    <location>
        <begin position="116"/>
        <end position="135"/>
    </location>
</feature>
<feature type="transmembrane region" description="Helical" evidence="1">
    <location>
        <begin position="70"/>
        <end position="87"/>
    </location>
</feature>
<feature type="transmembrane region" description="Helical" evidence="1">
    <location>
        <begin position="147"/>
        <end position="165"/>
    </location>
</feature>
<dbReference type="InterPro" id="IPR022604">
    <property type="entry name" value="DUF2955"/>
</dbReference>
<proteinExistence type="predicted"/>
<dbReference type="EMBL" id="VTUU01000001">
    <property type="protein sequence ID" value="KAA1176133.1"/>
    <property type="molecule type" value="Genomic_DNA"/>
</dbReference>
<feature type="transmembrane region" description="Helical" evidence="1">
    <location>
        <begin position="211"/>
        <end position="230"/>
    </location>
</feature>
<dbReference type="AlphaFoldDB" id="A0A5B0VNX5"/>
<evidence type="ECO:0000313" key="3">
    <source>
        <dbReference type="Proteomes" id="UP000323161"/>
    </source>
</evidence>
<feature type="transmembrane region" description="Helical" evidence="1">
    <location>
        <begin position="23"/>
        <end position="41"/>
    </location>
</feature>
<gene>
    <name evidence="2" type="ORF">FWJ25_03095</name>
</gene>
<feature type="transmembrane region" description="Helical" evidence="1">
    <location>
        <begin position="316"/>
        <end position="336"/>
    </location>
</feature>
<comment type="caution">
    <text evidence="2">The sequence shown here is derived from an EMBL/GenBank/DDBJ whole genome shotgun (WGS) entry which is preliminary data.</text>
</comment>
<dbReference type="Proteomes" id="UP000323161">
    <property type="component" value="Unassembled WGS sequence"/>
</dbReference>
<accession>A0A5B0VNX5</accession>
<dbReference type="InterPro" id="IPR016926">
    <property type="entry name" value="UCP029594"/>
</dbReference>
<dbReference type="RefSeq" id="WP_149598760.1">
    <property type="nucleotide sequence ID" value="NZ_VTUU01000001.1"/>
</dbReference>
<evidence type="ECO:0000256" key="1">
    <source>
        <dbReference type="SAM" id="Phobius"/>
    </source>
</evidence>
<organism evidence="2 3">
    <name type="scientific">Marinobacter salinexigens</name>
    <dbReference type="NCBI Taxonomy" id="2919747"/>
    <lineage>
        <taxon>Bacteria</taxon>
        <taxon>Pseudomonadati</taxon>
        <taxon>Pseudomonadota</taxon>
        <taxon>Gammaproteobacteria</taxon>
        <taxon>Pseudomonadales</taxon>
        <taxon>Marinobacteraceae</taxon>
        <taxon>Marinobacter</taxon>
    </lineage>
</organism>
<keyword evidence="1" id="KW-0812">Transmembrane</keyword>
<evidence type="ECO:0000313" key="2">
    <source>
        <dbReference type="EMBL" id="KAA1176133.1"/>
    </source>
</evidence>
<name>A0A5B0VNX5_9GAMM</name>
<feature type="transmembrane region" description="Helical" evidence="1">
    <location>
        <begin position="285"/>
        <end position="304"/>
    </location>
</feature>
<feature type="transmembrane region" description="Helical" evidence="1">
    <location>
        <begin position="93"/>
        <end position="109"/>
    </location>
</feature>